<dbReference type="Gene3D" id="3.90.380.10">
    <property type="entry name" value="Naphthalene 1,2-dioxygenase Alpha Subunit, Chain A, domain 1"/>
    <property type="match status" value="1"/>
</dbReference>
<dbReference type="Proteomes" id="UP001162880">
    <property type="component" value="Unassembled WGS sequence"/>
</dbReference>
<dbReference type="SUPFAM" id="SSF55961">
    <property type="entry name" value="Bet v1-like"/>
    <property type="match status" value="1"/>
</dbReference>
<accession>A0ABT0B821</accession>
<protein>
    <recommendedName>
        <fullName evidence="2">Vanillate O-demethylase oxygenase-like C-terminal catalytic domain-containing protein</fullName>
    </recommendedName>
</protein>
<evidence type="ECO:0000259" key="2">
    <source>
        <dbReference type="Pfam" id="PF19112"/>
    </source>
</evidence>
<comment type="caution">
    <text evidence="3">The sequence shown here is derived from an EMBL/GenBank/DDBJ whole genome shotgun (WGS) entry which is preliminary data.</text>
</comment>
<feature type="domain" description="Vanillate O-demethylase oxygenase-like C-terminal catalytic" evidence="2">
    <location>
        <begin position="4"/>
        <end position="83"/>
    </location>
</feature>
<evidence type="ECO:0000313" key="4">
    <source>
        <dbReference type="Proteomes" id="UP001162880"/>
    </source>
</evidence>
<dbReference type="RefSeq" id="WP_243996421.1">
    <property type="nucleotide sequence ID" value="NZ_JALHLE010000050.1"/>
</dbReference>
<organism evidence="3 4">
    <name type="scientific">Novosphingobium album</name>
    <name type="common">ex Hu et al. 2023</name>
    <dbReference type="NCBI Taxonomy" id="2930093"/>
    <lineage>
        <taxon>Bacteria</taxon>
        <taxon>Pseudomonadati</taxon>
        <taxon>Pseudomonadota</taxon>
        <taxon>Alphaproteobacteria</taxon>
        <taxon>Sphingomonadales</taxon>
        <taxon>Sphingomonadaceae</taxon>
        <taxon>Novosphingobium</taxon>
    </lineage>
</organism>
<reference evidence="3" key="1">
    <citation type="submission" date="2022-03" db="EMBL/GenBank/DDBJ databases">
        <title>Identification of a novel bacterium isolated from mangrove sediments.</title>
        <authorList>
            <person name="Pan X."/>
        </authorList>
    </citation>
    <scope>NUCLEOTIDE SEQUENCE</scope>
    <source>
        <strain evidence="3">B2580</strain>
    </source>
</reference>
<dbReference type="InterPro" id="IPR044043">
    <property type="entry name" value="VanA_C_cat"/>
</dbReference>
<gene>
    <name evidence="3" type="ORF">MTR64_20585</name>
</gene>
<proteinExistence type="predicted"/>
<keyword evidence="1" id="KW-0560">Oxidoreductase</keyword>
<evidence type="ECO:0000313" key="3">
    <source>
        <dbReference type="EMBL" id="MCJ2180974.1"/>
    </source>
</evidence>
<dbReference type="Pfam" id="PF19112">
    <property type="entry name" value="VanA_C"/>
    <property type="match status" value="1"/>
</dbReference>
<name>A0ABT0B821_9SPHN</name>
<evidence type="ECO:0000256" key="1">
    <source>
        <dbReference type="ARBA" id="ARBA00023002"/>
    </source>
</evidence>
<dbReference type="EMBL" id="JALHLE010000050">
    <property type="protein sequence ID" value="MCJ2180974.1"/>
    <property type="molecule type" value="Genomic_DNA"/>
</dbReference>
<sequence length="91" mass="10279">MVIDFMTPESSTSHHYFWGMARNFDIDDAGFTSRFKQQQGGVFLQDKEVLEAQQKAIPANPGLKLSAYRIDEGGTRARQLIARRCSDRTPA</sequence>
<keyword evidence="4" id="KW-1185">Reference proteome</keyword>